<dbReference type="Proteomes" id="UP000037460">
    <property type="component" value="Unassembled WGS sequence"/>
</dbReference>
<dbReference type="EMBL" id="JWZX01001392">
    <property type="protein sequence ID" value="KOO33896.1"/>
    <property type="molecule type" value="Genomic_DNA"/>
</dbReference>
<keyword evidence="3" id="KW-1185">Reference proteome</keyword>
<dbReference type="AlphaFoldDB" id="A0A0M0K4V6"/>
<name>A0A0M0K4V6_9EUKA</name>
<dbReference type="Gene3D" id="1.50.10.10">
    <property type="match status" value="1"/>
</dbReference>
<proteinExistence type="predicted"/>
<dbReference type="InterPro" id="IPR008928">
    <property type="entry name" value="6-hairpin_glycosidase_sf"/>
</dbReference>
<accession>A0A0M0K4V6</accession>
<dbReference type="Pfam" id="PF22422">
    <property type="entry name" value="MGH1-like_GH"/>
    <property type="match status" value="1"/>
</dbReference>
<evidence type="ECO:0000313" key="3">
    <source>
        <dbReference type="Proteomes" id="UP000037460"/>
    </source>
</evidence>
<evidence type="ECO:0000259" key="1">
    <source>
        <dbReference type="Pfam" id="PF22422"/>
    </source>
</evidence>
<organism evidence="2 3">
    <name type="scientific">Chrysochromulina tobinii</name>
    <dbReference type="NCBI Taxonomy" id="1460289"/>
    <lineage>
        <taxon>Eukaryota</taxon>
        <taxon>Haptista</taxon>
        <taxon>Haptophyta</taxon>
        <taxon>Prymnesiophyceae</taxon>
        <taxon>Prymnesiales</taxon>
        <taxon>Chrysochromulinaceae</taxon>
        <taxon>Chrysochromulina</taxon>
    </lineage>
</organism>
<dbReference type="GO" id="GO:0005975">
    <property type="term" value="P:carbohydrate metabolic process"/>
    <property type="evidence" value="ECO:0007669"/>
    <property type="project" value="InterPro"/>
</dbReference>
<gene>
    <name evidence="2" type="ORF">Ctob_008050</name>
</gene>
<dbReference type="SUPFAM" id="SSF48208">
    <property type="entry name" value="Six-hairpin glycosidases"/>
    <property type="match status" value="1"/>
</dbReference>
<reference evidence="3" key="1">
    <citation type="journal article" date="2015" name="PLoS Genet.">
        <title>Genome Sequence and Transcriptome Analyses of Chrysochromulina tobin: Metabolic Tools for Enhanced Algal Fitness in the Prominent Order Prymnesiales (Haptophyceae).</title>
        <authorList>
            <person name="Hovde B.T."/>
            <person name="Deodato C.R."/>
            <person name="Hunsperger H.M."/>
            <person name="Ryken S.A."/>
            <person name="Yost W."/>
            <person name="Jha R.K."/>
            <person name="Patterson J."/>
            <person name="Monnat R.J. Jr."/>
            <person name="Barlow S.B."/>
            <person name="Starkenburg S.R."/>
            <person name="Cattolico R.A."/>
        </authorList>
    </citation>
    <scope>NUCLEOTIDE SEQUENCE</scope>
    <source>
        <strain evidence="3">CCMP291</strain>
    </source>
</reference>
<sequence>MKYPTLLVLGVAGATGALLRETYANNALSGKPTSSSVLDTGLGGPGGALISIPAGGSTALSGTLSPPWPQKGTGYYSWDCDFSGGQIVMVWISDHLICHTNPPFGERSVSSTDGTVVNPLPVKAGQTWPILIHIYSASLDSTGKATSLPDASLAVRWAAQSAPLPLSATNTTVHMPIPAENLSAESSAGEKQRRALQDELKQGWNTWSYNMLGIVRLPHSISLTTALCKLSTQSCLEETHIEDDKASVRVGVFATDQSYWQFYLGYQGINVSISVSGGKADLHVIAEPINCAATSPSADAASSTPSSAAGANCSDFALVVLPRYLWFRLGTVSAWPSRAGSLQIAPLGVPGITVIQPTTDPSTELKLPDHIATWPAHVAFSFGAGAVGLREGDGAPPSLQEVRQHVQAMRDAELDRYKAYGDFADVKEALQAATLWNYIYHPAEYGPMLPVSRSWDFVGGAANSDWSYVIFDWDNIFASLMTSLDPRSKAIAYSNFIQVIRSKTAAGFVPNYSAGGSKSVDRTEPPVGAKVLLEMYNKYKDAWLVQLLFEDLLEWNTWFLTARALGPLGLISLGSDTYDGYVDWSSGAMQGARYESGLDNSPMYDGEDYFVKNVSHEGAKLLGQMALYDVGMASMFVQEAEALATLAPIAGKPELAAELRERAAAQRALIANYLWDDDGQIFTNQFWNGTFYRRISPTSFYAMMAGAATDEQAKTMISKWLLSPEHFCIAPQGDFAGNHDDCYWGLPSIQRADPAFPPLGYWRGYVWGPMAQLVYWSLQAYDHVPEVRAGRQALCKQMTALMLSQWRLHRHICENFSPHKTADDHGGDCSGTKFYHWGALAGMITLVEEGFY</sequence>
<comment type="caution">
    <text evidence="2">The sequence shown here is derived from an EMBL/GenBank/DDBJ whole genome shotgun (WGS) entry which is preliminary data.</text>
</comment>
<dbReference type="InterPro" id="IPR012341">
    <property type="entry name" value="6hp_glycosidase-like_sf"/>
</dbReference>
<dbReference type="InterPro" id="IPR054491">
    <property type="entry name" value="MGH1-like_GH"/>
</dbReference>
<evidence type="ECO:0000313" key="2">
    <source>
        <dbReference type="EMBL" id="KOO33896.1"/>
    </source>
</evidence>
<protein>
    <submittedName>
        <fullName evidence="2">Glycogen debranching enzyme</fullName>
    </submittedName>
</protein>
<feature type="domain" description="Mannosylglycerate hydrolase MGH1-like glycoside hydrolase" evidence="1">
    <location>
        <begin position="488"/>
        <end position="836"/>
    </location>
</feature>